<dbReference type="SMART" id="SM00256">
    <property type="entry name" value="FBOX"/>
    <property type="match status" value="1"/>
</dbReference>
<dbReference type="AlphaFoldDB" id="A0A9U8DZ05"/>
<dbReference type="PROSITE" id="PS50181">
    <property type="entry name" value="FBOX"/>
    <property type="match status" value="1"/>
</dbReference>
<dbReference type="RefSeq" id="XP_013066227.2">
    <property type="nucleotide sequence ID" value="XM_013210773.2"/>
</dbReference>
<reference evidence="3" key="1">
    <citation type="submission" date="2025-08" db="UniProtKB">
        <authorList>
            <consortium name="RefSeq"/>
        </authorList>
    </citation>
    <scope>IDENTIFICATION</scope>
</reference>
<keyword evidence="2" id="KW-1185">Reference proteome</keyword>
<gene>
    <name evidence="3" type="primary">LOC106054762</name>
</gene>
<dbReference type="Gene3D" id="1.20.1280.50">
    <property type="match status" value="1"/>
</dbReference>
<organism evidence="2 3">
    <name type="scientific">Biomphalaria glabrata</name>
    <name type="common">Bloodfluke planorb</name>
    <name type="synonym">Freshwater snail</name>
    <dbReference type="NCBI Taxonomy" id="6526"/>
    <lineage>
        <taxon>Eukaryota</taxon>
        <taxon>Metazoa</taxon>
        <taxon>Spiralia</taxon>
        <taxon>Lophotrochozoa</taxon>
        <taxon>Mollusca</taxon>
        <taxon>Gastropoda</taxon>
        <taxon>Heterobranchia</taxon>
        <taxon>Euthyneura</taxon>
        <taxon>Panpulmonata</taxon>
        <taxon>Hygrophila</taxon>
        <taxon>Lymnaeoidea</taxon>
        <taxon>Planorbidae</taxon>
        <taxon>Biomphalaria</taxon>
    </lineage>
</organism>
<name>A0A9U8DZ05_BIOGL</name>
<dbReference type="OrthoDB" id="6421103at2759"/>
<dbReference type="SUPFAM" id="SSF52047">
    <property type="entry name" value="RNI-like"/>
    <property type="match status" value="1"/>
</dbReference>
<sequence>MQQTKEASLSSLPLEILEHIFSFLHTDDLLQAMSVCTSWKSLILKSSNLWRCQKFTFDCTVRPTKRKKVDMMFCVQTFGHHFQMLTVKCQHPFFHACRKMADQFNLFLTVLNAPELTLFKVSGLRMECTSKIVIKKMCSKLTQMLARNCHLKVFEMPAAHWPTQEGQELLDIVFQKSRNTLETLNIAEYFVSLGGLRSELDWLSAGLTSLTKLTSLSINIFNLTDDLVVALAEARRNELAYLSIWANFVLPIAPHIQQDSWKYLAKACPDMEVELRIVGYVSKAHLSLPALFESIVLPVGKLKMIINKTIPPFPWPLKRMEVVLDHIRIHYGPLLKSFKMEIDNRKKENFDKSLIKLVKDCPRLVYVKVSASYHSCDTVKTMEKIVTERRQPPLTCNDQHDKNI</sequence>
<evidence type="ECO:0000313" key="2">
    <source>
        <dbReference type="Proteomes" id="UP001165740"/>
    </source>
</evidence>
<dbReference type="KEGG" id="bgt:106054762"/>
<dbReference type="InterPro" id="IPR001810">
    <property type="entry name" value="F-box_dom"/>
</dbReference>
<dbReference type="Pfam" id="PF12937">
    <property type="entry name" value="F-box-like"/>
    <property type="match status" value="1"/>
</dbReference>
<evidence type="ECO:0000259" key="1">
    <source>
        <dbReference type="PROSITE" id="PS50181"/>
    </source>
</evidence>
<dbReference type="Gene3D" id="3.80.10.10">
    <property type="entry name" value="Ribonuclease Inhibitor"/>
    <property type="match status" value="1"/>
</dbReference>
<accession>A0A9U8DZ05</accession>
<dbReference type="PANTHER" id="PTHR20872:SF1">
    <property type="entry name" value="F-BOX DOMAIN-CONTAINING PROTEIN"/>
    <property type="match status" value="1"/>
</dbReference>
<protein>
    <submittedName>
        <fullName evidence="3">Uncharacterized protein LOC106054762</fullName>
    </submittedName>
</protein>
<evidence type="ECO:0000313" key="3">
    <source>
        <dbReference type="RefSeq" id="XP_013066227.2"/>
    </source>
</evidence>
<dbReference type="InterPro" id="IPR036047">
    <property type="entry name" value="F-box-like_dom_sf"/>
</dbReference>
<dbReference type="GeneID" id="106054762"/>
<dbReference type="SUPFAM" id="SSF81383">
    <property type="entry name" value="F-box domain"/>
    <property type="match status" value="1"/>
</dbReference>
<dbReference type="InterPro" id="IPR032675">
    <property type="entry name" value="LRR_dom_sf"/>
</dbReference>
<dbReference type="Proteomes" id="UP001165740">
    <property type="component" value="Chromosome 11"/>
</dbReference>
<feature type="domain" description="F-box" evidence="1">
    <location>
        <begin position="6"/>
        <end position="53"/>
    </location>
</feature>
<dbReference type="PANTHER" id="PTHR20872">
    <property type="match status" value="1"/>
</dbReference>
<proteinExistence type="predicted"/>